<proteinExistence type="predicted"/>
<dbReference type="Proteomes" id="UP000222191">
    <property type="component" value="Segment"/>
</dbReference>
<organism evidence="2 3">
    <name type="scientific">Mycobacterium phage Fortunato</name>
    <dbReference type="NCBI Taxonomy" id="1882439"/>
    <lineage>
        <taxon>Viruses</taxon>
        <taxon>Duplodnaviria</taxon>
        <taxon>Heunggongvirae</taxon>
        <taxon>Uroviricota</taxon>
        <taxon>Caudoviricetes</taxon>
        <taxon>Bclasvirinae</taxon>
        <taxon>Coopervirus</taxon>
        <taxon>Coopervirus fortunato</taxon>
    </lineage>
</organism>
<dbReference type="EMBL" id="KX589269">
    <property type="protein sequence ID" value="AOT27264.1"/>
    <property type="molecule type" value="Genomic_DNA"/>
</dbReference>
<reference evidence="3" key="1">
    <citation type="submission" date="2016-07" db="EMBL/GenBank/DDBJ databases">
        <authorList>
            <person name="Edmondson J.L."/>
            <person name="Brown K.M."/>
            <person name="Clay L.G."/>
            <person name="Dean J.R."/>
            <person name="Godwin C.O."/>
            <person name="Hill N.P."/>
            <person name="Jones J."/>
            <person name="Jones M.B."/>
            <person name="Lynch M.K."/>
            <person name="Martin S."/>
            <person name="Roark C.M."/>
            <person name="Rogers R.G."/>
            <person name="Savage M.R."/>
            <person name="Schaal D.L."/>
            <person name="Thomason K.A."/>
            <person name="Woodall A.M."/>
            <person name="Plymale R."/>
            <person name="Reyna N."/>
            <person name="Garlena R.A."/>
            <person name="Russell D.A."/>
            <person name="Pope W.H."/>
            <person name="Jacobs-Sera D."/>
            <person name="Hendrix R.W."/>
            <person name="Hatfull G.F."/>
        </authorList>
    </citation>
    <scope>NUCLEOTIDE SEQUENCE [LARGE SCALE GENOMIC DNA]</scope>
</reference>
<gene>
    <name evidence="2" type="ORF">SEA_FORTUNATO_45</name>
</gene>
<feature type="region of interest" description="Disordered" evidence="1">
    <location>
        <begin position="1"/>
        <end position="64"/>
    </location>
</feature>
<feature type="compositionally biased region" description="Basic residues" evidence="1">
    <location>
        <begin position="17"/>
        <end position="26"/>
    </location>
</feature>
<keyword evidence="3" id="KW-1185">Reference proteome</keyword>
<protein>
    <submittedName>
        <fullName evidence="2">Lysin B</fullName>
    </submittedName>
</protein>
<evidence type="ECO:0000313" key="3">
    <source>
        <dbReference type="Proteomes" id="UP000222191"/>
    </source>
</evidence>
<accession>A0A1D8EYE3</accession>
<dbReference type="Gene3D" id="3.40.50.1820">
    <property type="entry name" value="alpha/beta hydrolase"/>
    <property type="match status" value="1"/>
</dbReference>
<name>A0A1D8EYE3_9CAUD</name>
<sequence>MDHPGGRSFGPGCRTERRCRYRRGNHPGRAQEARTAQEGGDQAHHDRRRRMTAPAPAWHPPNTVGDVDPNIVLAKQKLAKYSYGKPANDGTPIYTAEFGAALAEYQRRRNVEIDQGKYLPPRMTALGTLDYATKVQMEIVPRAGGGANPPPAAIITDVHFLSSPGSGADWWIGPSFEVGEWLKTNAGVRHWPLGYPKGGYLGLMGGDSAQSYLDTIALEGAELERRIREDILPLYGIKLAPGEVISMEDVDQLPAGFKLILSGYSQSADGIIRAAARLFGDGGIFAALRSFVKGILVFGNPARQGGATRYGRSPRGKGISGYVAPSWLAALIIDVVTETPTAPDFYACNVSPIATAVYEVVIHAETELPFVLYLAKLVIPAILNLVSGGIFGAGGVGGQLGSAATVPILAGLTGMSGGQLLPFVNMAQQGDDELLAPLIAALSPTGLLMSLPQLIGLLLALPGIQTHGEYHLPKPEFGGRTGIQVGIDLVRPLL</sequence>
<dbReference type="InterPro" id="IPR029058">
    <property type="entry name" value="AB_hydrolase_fold"/>
</dbReference>
<evidence type="ECO:0000313" key="2">
    <source>
        <dbReference type="EMBL" id="AOT27264.1"/>
    </source>
</evidence>
<evidence type="ECO:0000256" key="1">
    <source>
        <dbReference type="SAM" id="MobiDB-lite"/>
    </source>
</evidence>